<feature type="domain" description="DUF4440" evidence="2">
    <location>
        <begin position="29"/>
        <end position="140"/>
    </location>
</feature>
<dbReference type="InterPro" id="IPR027843">
    <property type="entry name" value="DUF4440"/>
</dbReference>
<gene>
    <name evidence="3" type="ORF">E2I14_14210</name>
</gene>
<dbReference type="RefSeq" id="WP_133329674.1">
    <property type="nucleotide sequence ID" value="NZ_SMYL01000008.1"/>
</dbReference>
<protein>
    <submittedName>
        <fullName evidence="3">Nuclear transport factor 2 family protein</fullName>
    </submittedName>
</protein>
<evidence type="ECO:0000256" key="1">
    <source>
        <dbReference type="SAM" id="SignalP"/>
    </source>
</evidence>
<feature type="signal peptide" evidence="1">
    <location>
        <begin position="1"/>
        <end position="22"/>
    </location>
</feature>
<organism evidence="3 4">
    <name type="scientific">Sapientia aquatica</name>
    <dbReference type="NCBI Taxonomy" id="1549640"/>
    <lineage>
        <taxon>Bacteria</taxon>
        <taxon>Pseudomonadati</taxon>
        <taxon>Pseudomonadota</taxon>
        <taxon>Betaproteobacteria</taxon>
        <taxon>Burkholderiales</taxon>
        <taxon>Oxalobacteraceae</taxon>
        <taxon>Sapientia</taxon>
    </lineage>
</organism>
<dbReference type="Proteomes" id="UP000294829">
    <property type="component" value="Unassembled WGS sequence"/>
</dbReference>
<dbReference type="OrthoDB" id="9812295at2"/>
<reference evidence="3 4" key="1">
    <citation type="submission" date="2019-03" db="EMBL/GenBank/DDBJ databases">
        <title>Sapientia aquatica gen. nov., sp. nov., isolated from a crater lake.</title>
        <authorList>
            <person name="Felfoldi T."/>
            <person name="Szabo A."/>
            <person name="Toth E."/>
            <person name="Schumann P."/>
            <person name="Keki Z."/>
            <person name="Marialigeti K."/>
            <person name="Mathe I."/>
        </authorList>
    </citation>
    <scope>NUCLEOTIDE SEQUENCE [LARGE SCALE GENOMIC DNA]</scope>
    <source>
        <strain evidence="3 4">SA-152</strain>
    </source>
</reference>
<keyword evidence="1" id="KW-0732">Signal</keyword>
<feature type="chain" id="PRO_5020277658" evidence="1">
    <location>
        <begin position="23"/>
        <end position="152"/>
    </location>
</feature>
<evidence type="ECO:0000313" key="4">
    <source>
        <dbReference type="Proteomes" id="UP000294829"/>
    </source>
</evidence>
<dbReference type="InterPro" id="IPR032710">
    <property type="entry name" value="NTF2-like_dom_sf"/>
</dbReference>
<dbReference type="Pfam" id="PF14534">
    <property type="entry name" value="DUF4440"/>
    <property type="match status" value="1"/>
</dbReference>
<name>A0A4R5VX24_9BURK</name>
<dbReference type="EMBL" id="SMYL01000008">
    <property type="protein sequence ID" value="TDK63723.1"/>
    <property type="molecule type" value="Genomic_DNA"/>
</dbReference>
<evidence type="ECO:0000313" key="3">
    <source>
        <dbReference type="EMBL" id="TDK63723.1"/>
    </source>
</evidence>
<evidence type="ECO:0000259" key="2">
    <source>
        <dbReference type="Pfam" id="PF14534"/>
    </source>
</evidence>
<dbReference type="SUPFAM" id="SSF54427">
    <property type="entry name" value="NTF2-like"/>
    <property type="match status" value="1"/>
</dbReference>
<dbReference type="Gene3D" id="3.10.450.50">
    <property type="match status" value="1"/>
</dbReference>
<dbReference type="AlphaFoldDB" id="A0A4R5VX24"/>
<keyword evidence="4" id="KW-1185">Reference proteome</keyword>
<proteinExistence type="predicted"/>
<accession>A0A4R5VX24</accession>
<comment type="caution">
    <text evidence="3">The sequence shown here is derived from an EMBL/GenBank/DDBJ whole genome shotgun (WGS) entry which is preliminary data.</text>
</comment>
<sequence length="152" mass="17036">MKNRIALIAFALLTSVLTPAFAATPTEEILQLEVDINKAYAANDLPKYFSYYADDFRGIFPDGFTTLPAYRKEWTESVKAGNVLVGFSYKDIQVQVSPSADAAIATYHATARMRYVGKEPVDEQYFETDVFFKRKGVWKLVEVHYSTAAGGK</sequence>